<dbReference type="HOGENOM" id="CLU_1806160_0_0_1"/>
<name>M7TS24_EUTLA</name>
<protein>
    <submittedName>
        <fullName evidence="2">Putative acetylserotonin methytransferase-like protein</fullName>
    </submittedName>
</protein>
<evidence type="ECO:0000313" key="2">
    <source>
        <dbReference type="EMBL" id="EMR72751.1"/>
    </source>
</evidence>
<gene>
    <name evidence="2" type="ORF">UCREL1_191</name>
</gene>
<evidence type="ECO:0000256" key="1">
    <source>
        <dbReference type="SAM" id="MobiDB-lite"/>
    </source>
</evidence>
<feature type="compositionally biased region" description="Basic and acidic residues" evidence="1">
    <location>
        <begin position="9"/>
        <end position="22"/>
    </location>
</feature>
<proteinExistence type="predicted"/>
<feature type="region of interest" description="Disordered" evidence="1">
    <location>
        <begin position="1"/>
        <end position="98"/>
    </location>
</feature>
<dbReference type="EMBL" id="KB705385">
    <property type="protein sequence ID" value="EMR72751.1"/>
    <property type="molecule type" value="Genomic_DNA"/>
</dbReference>
<feature type="compositionally biased region" description="Gly residues" evidence="1">
    <location>
        <begin position="33"/>
        <end position="43"/>
    </location>
</feature>
<keyword evidence="2" id="KW-0808">Transferase</keyword>
<accession>M7TS24</accession>
<organism evidence="2 3">
    <name type="scientific">Eutypa lata (strain UCR-EL1)</name>
    <name type="common">Grapevine dieback disease fungus</name>
    <name type="synonym">Eutypa armeniacae</name>
    <dbReference type="NCBI Taxonomy" id="1287681"/>
    <lineage>
        <taxon>Eukaryota</taxon>
        <taxon>Fungi</taxon>
        <taxon>Dikarya</taxon>
        <taxon>Ascomycota</taxon>
        <taxon>Pezizomycotina</taxon>
        <taxon>Sordariomycetes</taxon>
        <taxon>Xylariomycetidae</taxon>
        <taxon>Xylariales</taxon>
        <taxon>Diatrypaceae</taxon>
        <taxon>Eutypa</taxon>
    </lineage>
</organism>
<dbReference type="AlphaFoldDB" id="M7TS24"/>
<dbReference type="OrthoDB" id="5383338at2759"/>
<dbReference type="Proteomes" id="UP000012174">
    <property type="component" value="Unassembled WGS sequence"/>
</dbReference>
<evidence type="ECO:0000313" key="3">
    <source>
        <dbReference type="Proteomes" id="UP000012174"/>
    </source>
</evidence>
<feature type="compositionally biased region" description="Basic residues" evidence="1">
    <location>
        <begin position="52"/>
        <end position="63"/>
    </location>
</feature>
<reference evidence="3" key="1">
    <citation type="journal article" date="2013" name="Genome Announc.">
        <title>Draft genome sequence of the grapevine dieback fungus Eutypa lata UCR-EL1.</title>
        <authorList>
            <person name="Blanco-Ulate B."/>
            <person name="Rolshausen P.E."/>
            <person name="Cantu D."/>
        </authorList>
    </citation>
    <scope>NUCLEOTIDE SEQUENCE [LARGE SCALE GENOMIC DNA]</scope>
    <source>
        <strain evidence="3">UCR-EL1</strain>
    </source>
</reference>
<dbReference type="KEGG" id="ela:UCREL1_191"/>
<sequence length="143" mass="15424">MLQPPLPAHLREDGGVGGEERASMGSRISGFLHGAGGGSGGKHNNGDDAKAKDKKKKKKRRRGKPTDEFEMDLESQSSNSLGSKFYGSSKERDGETKLPGTTRTVIKLLSISFKCVIWALTLVFKALYKVVVGLSKCLASEKL</sequence>
<dbReference type="GO" id="GO:0016740">
    <property type="term" value="F:transferase activity"/>
    <property type="evidence" value="ECO:0007669"/>
    <property type="project" value="UniProtKB-KW"/>
</dbReference>
<keyword evidence="3" id="KW-1185">Reference proteome</keyword>